<evidence type="ECO:0000313" key="4">
    <source>
        <dbReference type="Proteomes" id="UP001168363"/>
    </source>
</evidence>
<name>A0ABT8TT65_9ACTN</name>
<feature type="compositionally biased region" description="Basic residues" evidence="1">
    <location>
        <begin position="243"/>
        <end position="252"/>
    </location>
</feature>
<protein>
    <recommendedName>
        <fullName evidence="5">Collagen-like protein</fullName>
    </recommendedName>
</protein>
<feature type="compositionally biased region" description="Low complexity" evidence="1">
    <location>
        <begin position="86"/>
        <end position="117"/>
    </location>
</feature>
<evidence type="ECO:0000256" key="1">
    <source>
        <dbReference type="SAM" id="MobiDB-lite"/>
    </source>
</evidence>
<keyword evidence="4" id="KW-1185">Reference proteome</keyword>
<keyword evidence="2" id="KW-1133">Transmembrane helix</keyword>
<accession>A0ABT8TT65</accession>
<feature type="transmembrane region" description="Helical" evidence="2">
    <location>
        <begin position="12"/>
        <end position="33"/>
    </location>
</feature>
<reference evidence="3" key="1">
    <citation type="submission" date="2023-06" db="EMBL/GenBank/DDBJ databases">
        <title>Genome sequence of Nocardioides sp. SOB44.</title>
        <authorList>
            <person name="Zhang G."/>
        </authorList>
    </citation>
    <scope>NUCLEOTIDE SEQUENCE</scope>
    <source>
        <strain evidence="3">SOB44</strain>
    </source>
</reference>
<proteinExistence type="predicted"/>
<keyword evidence="2" id="KW-0472">Membrane</keyword>
<dbReference type="Proteomes" id="UP001168363">
    <property type="component" value="Unassembled WGS sequence"/>
</dbReference>
<comment type="caution">
    <text evidence="3">The sequence shown here is derived from an EMBL/GenBank/DDBJ whole genome shotgun (WGS) entry which is preliminary data.</text>
</comment>
<dbReference type="RefSeq" id="WP_302709315.1">
    <property type="nucleotide sequence ID" value="NZ_JAULSC010000017.1"/>
</dbReference>
<evidence type="ECO:0000313" key="3">
    <source>
        <dbReference type="EMBL" id="MDO3397145.1"/>
    </source>
</evidence>
<gene>
    <name evidence="3" type="ORF">QWJ41_15570</name>
</gene>
<evidence type="ECO:0008006" key="5">
    <source>
        <dbReference type="Google" id="ProtNLM"/>
    </source>
</evidence>
<feature type="region of interest" description="Disordered" evidence="1">
    <location>
        <begin position="51"/>
        <end position="153"/>
    </location>
</feature>
<feature type="region of interest" description="Disordered" evidence="1">
    <location>
        <begin position="182"/>
        <end position="262"/>
    </location>
</feature>
<keyword evidence="2" id="KW-0812">Transmembrane</keyword>
<sequence>MTRRDRDLRLGYAGLVVGAGAFVGALVVTTTVVDVLPDLGGERPVLAAEQSMVPGAQLRPGAGVGTRPDRAGDTVGRAASPAAAEPQRSTQPPQSSGQPVVQPAAAPAQPASPPSGQGPRGPQGPQGPPPTSPAPPSGGGGDGPVSAVLNPAAGTAAQALDELTGGLSQPVGQGVVGVVGTLGEAADGPLGGGAKASPGKAPQVKVKGFSGKAPQAKAKGFPGKAPQVKVKGFPGKAPQAKGSRGKGSRGKGPRLSAGKPWR</sequence>
<evidence type="ECO:0000256" key="2">
    <source>
        <dbReference type="SAM" id="Phobius"/>
    </source>
</evidence>
<organism evidence="3 4">
    <name type="scientific">Nocardioides cremeus</name>
    <dbReference type="NCBI Taxonomy" id="3058044"/>
    <lineage>
        <taxon>Bacteria</taxon>
        <taxon>Bacillati</taxon>
        <taxon>Actinomycetota</taxon>
        <taxon>Actinomycetes</taxon>
        <taxon>Propionibacteriales</taxon>
        <taxon>Nocardioidaceae</taxon>
        <taxon>Nocardioides</taxon>
    </lineage>
</organism>
<feature type="compositionally biased region" description="Pro residues" evidence="1">
    <location>
        <begin position="125"/>
        <end position="136"/>
    </location>
</feature>
<dbReference type="EMBL" id="JAULSC010000017">
    <property type="protein sequence ID" value="MDO3397145.1"/>
    <property type="molecule type" value="Genomic_DNA"/>
</dbReference>